<reference evidence="3 4" key="1">
    <citation type="submission" date="2014-06" db="EMBL/GenBank/DDBJ databases">
        <authorList>
            <person name="Swart Estienne"/>
        </authorList>
    </citation>
    <scope>NUCLEOTIDE SEQUENCE [LARGE SCALE GENOMIC DNA]</scope>
    <source>
        <strain evidence="3 4">130c</strain>
    </source>
</reference>
<protein>
    <recommendedName>
        <fullName evidence="5">Transmembrane protein</fullName>
    </recommendedName>
</protein>
<feature type="transmembrane region" description="Helical" evidence="2">
    <location>
        <begin position="33"/>
        <end position="54"/>
    </location>
</feature>
<dbReference type="InParanoid" id="A0A077ZT15"/>
<keyword evidence="2" id="KW-0472">Membrane</keyword>
<dbReference type="Proteomes" id="UP000039865">
    <property type="component" value="Unassembled WGS sequence"/>
</dbReference>
<feature type="coiled-coil region" evidence="1">
    <location>
        <begin position="307"/>
        <end position="334"/>
    </location>
</feature>
<name>A0A077ZT15_STYLE</name>
<keyword evidence="2" id="KW-0812">Transmembrane</keyword>
<dbReference type="GO" id="GO:0005634">
    <property type="term" value="C:nucleus"/>
    <property type="evidence" value="ECO:0007669"/>
    <property type="project" value="TreeGrafter"/>
</dbReference>
<keyword evidence="2" id="KW-1133">Transmembrane helix</keyword>
<dbReference type="OrthoDB" id="289648at2759"/>
<dbReference type="PANTHER" id="PTHR31398:SF0">
    <property type="entry name" value="MEIOTIC NUCLEAR DIVISION PROTEIN 1 HOMOLOG"/>
    <property type="match status" value="1"/>
</dbReference>
<dbReference type="AlphaFoldDB" id="A0A077ZT15"/>
<sequence length="663" mass="75595">MKRNILKHLKVLIRSLDLFGTPIKLTFKNKSTYTSLFGGFVSLIMMIWYLYLVISSFISMVNRDFHSISKSVDIRNQAVDKRAVTLTSQNFDVGAQVLNLNQTEVDAYEYVSLSLVNTFFFYDGQNLTYNETLDYLTIFAGNYFCPSSNYSVEIVGQMVSKISKTMSIRVGVCTQDWLKIIYGANTTKKCKTPLETIQNLQYLALNSILTQQNFDESDFENPIKNHLKVDFFQLSSVTGQWFVSKITQNFAILSDSYVYQDVLGELGGQFTIVFGVVSVLIKNFEEFMFFKKLLKSLYLIDKNWIQMRGVKQDKDNKNNNKDKVQDDLKDQNQMREWDFSTQNHDLHRLKFKDNLNGINRESVCKKMLMNSGQSSTEALLTPVQPQIIKKEAILYVSAIAVIVLSLELLFGQGGNQVILQSKNKISMVEYSKVLDIPGSNFVNVFVDNDSAKGLSFKLGENKEITLKLRAYNHEDDTWQDEIVQSVITVLKVNANGKRVTITHEGDLIVESTNGFQYVVSGVQDAALDSKGKVFAIVTKDLVEFENKFESEKNGVQLYSNKDYRSIEVYQDRAVLVKVDGSLEGFSQLCVKEISVGSKYEEGLFALSCWSDPQLNLFQLLRWSDSLNDWEKVDNVFADKIAAESYTKIYIQGYYSISELTLID</sequence>
<dbReference type="EMBL" id="CCKQ01001927">
    <property type="protein sequence ID" value="CDW73028.1"/>
    <property type="molecule type" value="Genomic_DNA"/>
</dbReference>
<organism evidence="3 4">
    <name type="scientific">Stylonychia lemnae</name>
    <name type="common">Ciliate</name>
    <dbReference type="NCBI Taxonomy" id="5949"/>
    <lineage>
        <taxon>Eukaryota</taxon>
        <taxon>Sar</taxon>
        <taxon>Alveolata</taxon>
        <taxon>Ciliophora</taxon>
        <taxon>Intramacronucleata</taxon>
        <taxon>Spirotrichea</taxon>
        <taxon>Stichotrichia</taxon>
        <taxon>Sporadotrichida</taxon>
        <taxon>Oxytrichidae</taxon>
        <taxon>Stylonychinae</taxon>
        <taxon>Stylonychia</taxon>
    </lineage>
</organism>
<evidence type="ECO:0000313" key="3">
    <source>
        <dbReference type="EMBL" id="CDW73028.1"/>
    </source>
</evidence>
<dbReference type="PANTHER" id="PTHR31398">
    <property type="entry name" value="MEIOTIC NUCLEAR DIVISION PROTEIN 1 HOMOLOG"/>
    <property type="match status" value="1"/>
</dbReference>
<evidence type="ECO:0000256" key="1">
    <source>
        <dbReference type="SAM" id="Coils"/>
    </source>
</evidence>
<evidence type="ECO:0000256" key="2">
    <source>
        <dbReference type="SAM" id="Phobius"/>
    </source>
</evidence>
<evidence type="ECO:0008006" key="5">
    <source>
        <dbReference type="Google" id="ProtNLM"/>
    </source>
</evidence>
<keyword evidence="1" id="KW-0175">Coiled coil</keyword>
<dbReference type="GO" id="GO:0007131">
    <property type="term" value="P:reciprocal meiotic recombination"/>
    <property type="evidence" value="ECO:0007669"/>
    <property type="project" value="TreeGrafter"/>
</dbReference>
<proteinExistence type="predicted"/>
<accession>A0A077ZT15</accession>
<gene>
    <name evidence="3" type="primary">Contig8181.g8727</name>
    <name evidence="3" type="ORF">STYLEM_1996</name>
</gene>
<evidence type="ECO:0000313" key="4">
    <source>
        <dbReference type="Proteomes" id="UP000039865"/>
    </source>
</evidence>
<keyword evidence="4" id="KW-1185">Reference proteome</keyword>